<dbReference type="HOGENOM" id="CLU_027732_2_0_1"/>
<protein>
    <recommendedName>
        <fullName evidence="3">F-box domain-containing protein</fullName>
    </recommendedName>
</protein>
<evidence type="ECO:0000313" key="1">
    <source>
        <dbReference type="EMBL" id="KDR77430.1"/>
    </source>
</evidence>
<reference evidence="2" key="1">
    <citation type="journal article" date="2014" name="Proc. Natl. Acad. Sci. U.S.A.">
        <title>Extensive sampling of basidiomycete genomes demonstrates inadequacy of the white-rot/brown-rot paradigm for wood decay fungi.</title>
        <authorList>
            <person name="Riley R."/>
            <person name="Salamov A.A."/>
            <person name="Brown D.W."/>
            <person name="Nagy L.G."/>
            <person name="Floudas D."/>
            <person name="Held B.W."/>
            <person name="Levasseur A."/>
            <person name="Lombard V."/>
            <person name="Morin E."/>
            <person name="Otillar R."/>
            <person name="Lindquist E.A."/>
            <person name="Sun H."/>
            <person name="LaButti K.M."/>
            <person name="Schmutz J."/>
            <person name="Jabbour D."/>
            <person name="Luo H."/>
            <person name="Baker S.E."/>
            <person name="Pisabarro A.G."/>
            <person name="Walton J.D."/>
            <person name="Blanchette R.A."/>
            <person name="Henrissat B."/>
            <person name="Martin F."/>
            <person name="Cullen D."/>
            <person name="Hibbett D.S."/>
            <person name="Grigoriev I.V."/>
        </authorList>
    </citation>
    <scope>NUCLEOTIDE SEQUENCE [LARGE SCALE GENOMIC DNA]</scope>
    <source>
        <strain evidence="2">CBS 339.88</strain>
    </source>
</reference>
<evidence type="ECO:0000313" key="2">
    <source>
        <dbReference type="Proteomes" id="UP000027222"/>
    </source>
</evidence>
<sequence>MASAALYTLPVELQALILKFQFALSRRPAEPLLRYVADGPLRFKWIREDPWDSNEPLCFNWIEGDLRSTSLFPYNVASVYKLWRDILAEIPECWTRVVFDVAKDPAPFIDVFLWSKALTDIEVFVFNSSETPDAAQESHRDLEYDRVSRIVQALVPHIDRCKSVTIDITYSSCLPSPTIFFRQDLPNIEKLSLNSRVDDIIVGNPLWTVVGNTGPPLAKSFPKLKALSLTGFWFMYLALTAQSPDWFSQVKVADRMPLHVSQFAFLEIGHYTMENFVLCLSKFTGCGYHHLRDLSLSYAFNNADINFEEEAFEIKGNTHFQSVSYDFLSHFYAISSIPEHEDYSVLFTACQIPRPPEFLPSGYLSLVLTNIDGCSFRNILRVWDGYNLVICSCPSFNDTLITWLGAEIDYKVEWSELPIKVFRLGRLNSLIIEDCSDFTPTVLCAFVEARNNGAEVSPLPQLCEESINRLEVIGRVPALPDQNKTWFLRNAKTTRVTWKTVDENGNTENFTTYG</sequence>
<evidence type="ECO:0008006" key="3">
    <source>
        <dbReference type="Google" id="ProtNLM"/>
    </source>
</evidence>
<name>A0A067T2Q6_GALM3</name>
<proteinExistence type="predicted"/>
<dbReference type="AlphaFoldDB" id="A0A067T2Q6"/>
<dbReference type="STRING" id="685588.A0A067T2Q6"/>
<organism evidence="1 2">
    <name type="scientific">Galerina marginata (strain CBS 339.88)</name>
    <dbReference type="NCBI Taxonomy" id="685588"/>
    <lineage>
        <taxon>Eukaryota</taxon>
        <taxon>Fungi</taxon>
        <taxon>Dikarya</taxon>
        <taxon>Basidiomycota</taxon>
        <taxon>Agaricomycotina</taxon>
        <taxon>Agaricomycetes</taxon>
        <taxon>Agaricomycetidae</taxon>
        <taxon>Agaricales</taxon>
        <taxon>Agaricineae</taxon>
        <taxon>Strophariaceae</taxon>
        <taxon>Galerina</taxon>
    </lineage>
</organism>
<accession>A0A067T2Q6</accession>
<keyword evidence="2" id="KW-1185">Reference proteome</keyword>
<dbReference type="EMBL" id="KL142376">
    <property type="protein sequence ID" value="KDR77430.1"/>
    <property type="molecule type" value="Genomic_DNA"/>
</dbReference>
<dbReference type="Proteomes" id="UP000027222">
    <property type="component" value="Unassembled WGS sequence"/>
</dbReference>
<dbReference type="OrthoDB" id="3171948at2759"/>
<gene>
    <name evidence="1" type="ORF">GALMADRAFT_155377</name>
</gene>